<dbReference type="PANTHER" id="PTHR43540">
    <property type="entry name" value="PEROXYUREIDOACRYLATE/UREIDOACRYLATE AMIDOHYDROLASE-RELATED"/>
    <property type="match status" value="1"/>
</dbReference>
<dbReference type="InterPro" id="IPR000868">
    <property type="entry name" value="Isochorismatase-like_dom"/>
</dbReference>
<dbReference type="GO" id="GO:0016787">
    <property type="term" value="F:hydrolase activity"/>
    <property type="evidence" value="ECO:0007669"/>
    <property type="project" value="UniProtKB-KW"/>
</dbReference>
<dbReference type="Pfam" id="PF00857">
    <property type="entry name" value="Isochorismatase"/>
    <property type="match status" value="1"/>
</dbReference>
<reference evidence="3 4" key="1">
    <citation type="submission" date="2017-05" db="EMBL/GenBank/DDBJ databases">
        <authorList>
            <person name="Varghese N."/>
            <person name="Submissions S."/>
        </authorList>
    </citation>
    <scope>NUCLEOTIDE SEQUENCE [LARGE SCALE GENOMIC DNA]</scope>
    <source>
        <strain evidence="3 4">DSM 19036</strain>
    </source>
</reference>
<evidence type="ECO:0000313" key="3">
    <source>
        <dbReference type="EMBL" id="SMO40260.1"/>
    </source>
</evidence>
<protein>
    <submittedName>
        <fullName evidence="3">Nicotinamidase-related amidase</fullName>
    </submittedName>
</protein>
<accession>A0A521B0G2</accession>
<dbReference type="Proteomes" id="UP000320300">
    <property type="component" value="Unassembled WGS sequence"/>
</dbReference>
<dbReference type="PANTHER" id="PTHR43540:SF7">
    <property type="entry name" value="ISOCHORISMATASE FAMILY PROTEIN YECD"/>
    <property type="match status" value="1"/>
</dbReference>
<dbReference type="CDD" id="cd00431">
    <property type="entry name" value="cysteine_hydrolases"/>
    <property type="match status" value="1"/>
</dbReference>
<keyword evidence="4" id="KW-1185">Reference proteome</keyword>
<dbReference type="EMBL" id="FXTN01000001">
    <property type="protein sequence ID" value="SMO40260.1"/>
    <property type="molecule type" value="Genomic_DNA"/>
</dbReference>
<keyword evidence="1" id="KW-0378">Hydrolase</keyword>
<dbReference type="InterPro" id="IPR036380">
    <property type="entry name" value="Isochorismatase-like_sf"/>
</dbReference>
<name>A0A521B0G2_9SPHI</name>
<dbReference type="Gene3D" id="3.40.50.850">
    <property type="entry name" value="Isochorismatase-like"/>
    <property type="match status" value="1"/>
</dbReference>
<feature type="domain" description="Isochorismatase-like" evidence="2">
    <location>
        <begin position="9"/>
        <end position="190"/>
    </location>
</feature>
<organism evidence="3 4">
    <name type="scientific">Pedobacter westerhofensis</name>
    <dbReference type="NCBI Taxonomy" id="425512"/>
    <lineage>
        <taxon>Bacteria</taxon>
        <taxon>Pseudomonadati</taxon>
        <taxon>Bacteroidota</taxon>
        <taxon>Sphingobacteriia</taxon>
        <taxon>Sphingobacteriales</taxon>
        <taxon>Sphingobacteriaceae</taxon>
        <taxon>Pedobacter</taxon>
    </lineage>
</organism>
<evidence type="ECO:0000259" key="2">
    <source>
        <dbReference type="Pfam" id="PF00857"/>
    </source>
</evidence>
<evidence type="ECO:0000256" key="1">
    <source>
        <dbReference type="ARBA" id="ARBA00022801"/>
    </source>
</evidence>
<dbReference type="RefSeq" id="WP_221931241.1">
    <property type="nucleotide sequence ID" value="NZ_CBCSJO010000002.1"/>
</dbReference>
<dbReference type="SUPFAM" id="SSF52499">
    <property type="entry name" value="Isochorismatase-like hydrolases"/>
    <property type="match status" value="1"/>
</dbReference>
<sequence>MITQLDPKTALVLIDLQKGIAALPVAHPAADIVAKSAELIAAFRNKKLPVVIVNVNPLGAKWTQTRVEESTAPKGEDAIAQARAAMEQGGFFDIVPELPVDPNDIYITKTSWSAFYNTELEDKLKALNITSIVLAGIATSIGVEGTARDASRLGYNITFAADAMTDVHLSAHEHSLKLIFPRVGEVDTTAAIIKKLSELTLVTDIH</sequence>
<evidence type="ECO:0000313" key="4">
    <source>
        <dbReference type="Proteomes" id="UP000320300"/>
    </source>
</evidence>
<gene>
    <name evidence="3" type="ORF">SAMN06265348_101565</name>
</gene>
<dbReference type="InterPro" id="IPR050272">
    <property type="entry name" value="Isochorismatase-like_hydrls"/>
</dbReference>
<proteinExistence type="predicted"/>
<dbReference type="AlphaFoldDB" id="A0A521B0G2"/>